<dbReference type="Proteomes" id="UP001139011">
    <property type="component" value="Unassembled WGS sequence"/>
</dbReference>
<sequence length="205" mass="22326">MERKEKTNRFSWILLVIVVPAIFVIVILALILLFMGVNIGDKAKEIGSGIPVVSSLIDKGDSSVNPADLNAQSEAYWKKKVSDRDRMIKLLQRDVDKKETEAEGLKSDLAAAQKQSESGIAQSSSETQNTSNTGAGSAQQNPDKKKIAAWYNTMSPKNSADILSKMKSKDAAEILQTLDDEVTGNILAKMDPSKAAELTLMLKTK</sequence>
<dbReference type="Gene3D" id="1.25.60.10">
    <property type="entry name" value="MgtE N-terminal domain-like"/>
    <property type="match status" value="1"/>
</dbReference>
<dbReference type="Pfam" id="PF03448">
    <property type="entry name" value="MgtE_N"/>
    <property type="match status" value="1"/>
</dbReference>
<evidence type="ECO:0000313" key="6">
    <source>
        <dbReference type="Proteomes" id="UP001139011"/>
    </source>
</evidence>
<evidence type="ECO:0000256" key="1">
    <source>
        <dbReference type="SAM" id="Coils"/>
    </source>
</evidence>
<dbReference type="SUPFAM" id="SSF158791">
    <property type="entry name" value="MgtE N-terminal domain-like"/>
    <property type="match status" value="1"/>
</dbReference>
<protein>
    <recommendedName>
        <fullName evidence="4">Magnesium transporter MgtE intracellular domain-containing protein</fullName>
    </recommendedName>
</protein>
<gene>
    <name evidence="5" type="ORF">LCY76_10445</name>
</gene>
<comment type="caution">
    <text evidence="5">The sequence shown here is derived from an EMBL/GenBank/DDBJ whole genome shotgun (WGS) entry which is preliminary data.</text>
</comment>
<organism evidence="5 6">
    <name type="scientific">Fictibacillus marinisediminis</name>
    <dbReference type="NCBI Taxonomy" id="2878389"/>
    <lineage>
        <taxon>Bacteria</taxon>
        <taxon>Bacillati</taxon>
        <taxon>Bacillota</taxon>
        <taxon>Bacilli</taxon>
        <taxon>Bacillales</taxon>
        <taxon>Fictibacillaceae</taxon>
        <taxon>Fictibacillus</taxon>
    </lineage>
</organism>
<evidence type="ECO:0000256" key="3">
    <source>
        <dbReference type="SAM" id="Phobius"/>
    </source>
</evidence>
<dbReference type="InterPro" id="IPR006668">
    <property type="entry name" value="Mg_transptr_MgtE_intracell_dom"/>
</dbReference>
<keyword evidence="3" id="KW-1133">Transmembrane helix</keyword>
<evidence type="ECO:0000313" key="5">
    <source>
        <dbReference type="EMBL" id="MCK6257014.1"/>
    </source>
</evidence>
<feature type="compositionally biased region" description="Low complexity" evidence="2">
    <location>
        <begin position="122"/>
        <end position="133"/>
    </location>
</feature>
<feature type="coiled-coil region" evidence="1">
    <location>
        <begin position="88"/>
        <end position="115"/>
    </location>
</feature>
<evidence type="ECO:0000256" key="2">
    <source>
        <dbReference type="SAM" id="MobiDB-lite"/>
    </source>
</evidence>
<keyword evidence="1" id="KW-0175">Coiled coil</keyword>
<keyword evidence="3" id="KW-0812">Transmembrane</keyword>
<feature type="transmembrane region" description="Helical" evidence="3">
    <location>
        <begin position="12"/>
        <end position="35"/>
    </location>
</feature>
<feature type="region of interest" description="Disordered" evidence="2">
    <location>
        <begin position="116"/>
        <end position="143"/>
    </location>
</feature>
<feature type="domain" description="Magnesium transporter MgtE intracellular" evidence="4">
    <location>
        <begin position="152"/>
        <end position="202"/>
    </location>
</feature>
<dbReference type="InterPro" id="IPR038076">
    <property type="entry name" value="MgtE_N_sf"/>
</dbReference>
<keyword evidence="3" id="KW-0472">Membrane</keyword>
<dbReference type="AlphaFoldDB" id="A0A9X1XAE2"/>
<dbReference type="EMBL" id="JAIWJX010000002">
    <property type="protein sequence ID" value="MCK6257014.1"/>
    <property type="molecule type" value="Genomic_DNA"/>
</dbReference>
<reference evidence="5" key="1">
    <citation type="submission" date="2021-09" db="EMBL/GenBank/DDBJ databases">
        <title>Genome analysis of Fictibacillus sp. KIGAM418 isolated from marine sediment.</title>
        <authorList>
            <person name="Seo M.-J."/>
            <person name="Cho E.-S."/>
            <person name="Hwang C.Y."/>
        </authorList>
    </citation>
    <scope>NUCLEOTIDE SEQUENCE</scope>
    <source>
        <strain evidence="5">KIGAM418</strain>
    </source>
</reference>
<proteinExistence type="predicted"/>
<name>A0A9X1XAE2_9BACL</name>
<accession>A0A9X1XAE2</accession>
<evidence type="ECO:0000259" key="4">
    <source>
        <dbReference type="Pfam" id="PF03448"/>
    </source>
</evidence>
<keyword evidence="6" id="KW-1185">Reference proteome</keyword>
<dbReference type="RefSeq" id="WP_248252583.1">
    <property type="nucleotide sequence ID" value="NZ_JAIWJX010000002.1"/>
</dbReference>